<evidence type="ECO:0000256" key="4">
    <source>
        <dbReference type="ARBA" id="ARBA00023224"/>
    </source>
</evidence>
<gene>
    <name evidence="10" type="primary">mcpA_2</name>
    <name evidence="10" type="ORF">ADA01nite_32070</name>
</gene>
<protein>
    <submittedName>
        <fullName evidence="10">Methyl-accepting chemotaxis protein</fullName>
    </submittedName>
</protein>
<proteinExistence type="inferred from homology"/>
<dbReference type="Pfam" id="PF00672">
    <property type="entry name" value="HAMP"/>
    <property type="match status" value="1"/>
</dbReference>
<reference evidence="10 11" key="1">
    <citation type="submission" date="2019-07" db="EMBL/GenBank/DDBJ databases">
        <title>Whole genome shotgun sequence of Aneurinibacillus danicus NBRC 102444.</title>
        <authorList>
            <person name="Hosoyama A."/>
            <person name="Uohara A."/>
            <person name="Ohji S."/>
            <person name="Ichikawa N."/>
        </authorList>
    </citation>
    <scope>NUCLEOTIDE SEQUENCE [LARGE SCALE GENOMIC DNA]</scope>
    <source>
        <strain evidence="10 11">NBRC 102444</strain>
    </source>
</reference>
<dbReference type="Proteomes" id="UP000321157">
    <property type="component" value="Unassembled WGS sequence"/>
</dbReference>
<evidence type="ECO:0000259" key="8">
    <source>
        <dbReference type="PROSITE" id="PS50111"/>
    </source>
</evidence>
<dbReference type="CDD" id="cd06225">
    <property type="entry name" value="HAMP"/>
    <property type="match status" value="1"/>
</dbReference>
<dbReference type="Gene3D" id="6.10.340.10">
    <property type="match status" value="1"/>
</dbReference>
<evidence type="ECO:0000256" key="3">
    <source>
        <dbReference type="ARBA" id="ARBA00023136"/>
    </source>
</evidence>
<name>A0A511VA03_9BACL</name>
<dbReference type="OrthoDB" id="369835at2"/>
<dbReference type="GO" id="GO:0004888">
    <property type="term" value="F:transmembrane signaling receptor activity"/>
    <property type="evidence" value="ECO:0007669"/>
    <property type="project" value="InterPro"/>
</dbReference>
<dbReference type="InterPro" id="IPR003660">
    <property type="entry name" value="HAMP_dom"/>
</dbReference>
<dbReference type="PROSITE" id="PS50885">
    <property type="entry name" value="HAMP"/>
    <property type="match status" value="1"/>
</dbReference>
<evidence type="ECO:0000256" key="6">
    <source>
        <dbReference type="PROSITE-ProRule" id="PRU00284"/>
    </source>
</evidence>
<evidence type="ECO:0000256" key="7">
    <source>
        <dbReference type="SAM" id="Phobius"/>
    </source>
</evidence>
<dbReference type="GO" id="GO:0005886">
    <property type="term" value="C:plasma membrane"/>
    <property type="evidence" value="ECO:0007669"/>
    <property type="project" value="UniProtKB-SubCell"/>
</dbReference>
<organism evidence="10 11">
    <name type="scientific">Aneurinibacillus danicus</name>
    <dbReference type="NCBI Taxonomy" id="267746"/>
    <lineage>
        <taxon>Bacteria</taxon>
        <taxon>Bacillati</taxon>
        <taxon>Bacillota</taxon>
        <taxon>Bacilli</taxon>
        <taxon>Bacillales</taxon>
        <taxon>Paenibacillaceae</taxon>
        <taxon>Aneurinibacillus group</taxon>
        <taxon>Aneurinibacillus</taxon>
    </lineage>
</organism>
<dbReference type="InterPro" id="IPR004089">
    <property type="entry name" value="MCPsignal_dom"/>
</dbReference>
<comment type="similarity">
    <text evidence="5">Belongs to the methyl-accepting chemotaxis (MCP) protein family.</text>
</comment>
<comment type="caution">
    <text evidence="10">The sequence shown here is derived from an EMBL/GenBank/DDBJ whole genome shotgun (WGS) entry which is preliminary data.</text>
</comment>
<keyword evidence="7" id="KW-0812">Transmembrane</keyword>
<dbReference type="InterPro" id="IPR004090">
    <property type="entry name" value="Chemotax_Me-accpt_rcpt"/>
</dbReference>
<dbReference type="RefSeq" id="WP_146811265.1">
    <property type="nucleotide sequence ID" value="NZ_BJXX01000149.1"/>
</dbReference>
<dbReference type="GO" id="GO:0006935">
    <property type="term" value="P:chemotaxis"/>
    <property type="evidence" value="ECO:0007669"/>
    <property type="project" value="InterPro"/>
</dbReference>
<dbReference type="AlphaFoldDB" id="A0A511VA03"/>
<dbReference type="SMART" id="SM00283">
    <property type="entry name" value="MA"/>
    <property type="match status" value="1"/>
</dbReference>
<evidence type="ECO:0000256" key="1">
    <source>
        <dbReference type="ARBA" id="ARBA00004236"/>
    </source>
</evidence>
<feature type="domain" description="HAMP" evidence="9">
    <location>
        <begin position="203"/>
        <end position="255"/>
    </location>
</feature>
<keyword evidence="7" id="KW-1133">Transmembrane helix</keyword>
<dbReference type="EMBL" id="BJXX01000149">
    <property type="protein sequence ID" value="GEN35747.1"/>
    <property type="molecule type" value="Genomic_DNA"/>
</dbReference>
<evidence type="ECO:0000256" key="2">
    <source>
        <dbReference type="ARBA" id="ARBA00022475"/>
    </source>
</evidence>
<dbReference type="PANTHER" id="PTHR32089:SF112">
    <property type="entry name" value="LYSOZYME-LIKE PROTEIN-RELATED"/>
    <property type="match status" value="1"/>
</dbReference>
<evidence type="ECO:0000256" key="5">
    <source>
        <dbReference type="ARBA" id="ARBA00029447"/>
    </source>
</evidence>
<feature type="transmembrane region" description="Helical" evidence="7">
    <location>
        <begin position="12"/>
        <end position="32"/>
    </location>
</feature>
<keyword evidence="2" id="KW-1003">Cell membrane</keyword>
<evidence type="ECO:0000313" key="10">
    <source>
        <dbReference type="EMBL" id="GEN35747.1"/>
    </source>
</evidence>
<dbReference type="Gene3D" id="1.10.287.950">
    <property type="entry name" value="Methyl-accepting chemotaxis protein"/>
    <property type="match status" value="1"/>
</dbReference>
<dbReference type="PANTHER" id="PTHR32089">
    <property type="entry name" value="METHYL-ACCEPTING CHEMOTAXIS PROTEIN MCPB"/>
    <property type="match status" value="1"/>
</dbReference>
<feature type="transmembrane region" description="Helical" evidence="7">
    <location>
        <begin position="178"/>
        <end position="202"/>
    </location>
</feature>
<dbReference type="PROSITE" id="PS50111">
    <property type="entry name" value="CHEMOTAXIS_TRANSDUC_2"/>
    <property type="match status" value="1"/>
</dbReference>
<keyword evidence="4 6" id="KW-0807">Transducer</keyword>
<dbReference type="PRINTS" id="PR00260">
    <property type="entry name" value="CHEMTRNSDUCR"/>
</dbReference>
<dbReference type="SUPFAM" id="SSF58104">
    <property type="entry name" value="Methyl-accepting chemotaxis protein (MCP) signaling domain"/>
    <property type="match status" value="1"/>
</dbReference>
<sequence>MFKISHSISKKITVSFALCILGLSIIFSFISYKISTGIVNEYVLPQFESTLKTNIRVLGRMIDKNVVNQADSGSDSAYNTLLTFLNEQKQQMGVENAYVLGKKDKTYIVALSEAAEQRNNDYPFTEEMLRAFDGTSQVSDIYKDSYGVHKSAFIRLSGTNTILGIDMDAKFVSELNRYIIIVSMIATLVLIVLGCAVGYVVARRISKPILLLADHTKKVAEGDLREEISVPGQDEIGMLAASFNQMQLQLKDMMQKVAATSNHILTSSEQLSKSSQLTSEMIHQMVAATQEIASGSETMAQAAEENAKAMEEIASGIQHITESSLAISEESLEASQEANEGNRRIQQAIAQMRSISNSLSHSTMLVRKTNERTNEIGHVVELITDISSQINLLALNAAIEAARAGEYGRGFAVVADEVRKLAEQSANSASEITSSLQAIREDSIKSVEAMNQMTGEVQAGSDMVSQAGQSFESILHLIQDVSEKIQMISAVTEEVSANAQQISAAAEETSQIASESLDHTRKIAASSQEQLASMEENVRTAHVLHEQADELQNMLNKFKV</sequence>
<evidence type="ECO:0000259" key="9">
    <source>
        <dbReference type="PROSITE" id="PS50885"/>
    </source>
</evidence>
<dbReference type="GO" id="GO:0007165">
    <property type="term" value="P:signal transduction"/>
    <property type="evidence" value="ECO:0007669"/>
    <property type="project" value="UniProtKB-KW"/>
</dbReference>
<dbReference type="SMART" id="SM00304">
    <property type="entry name" value="HAMP"/>
    <property type="match status" value="1"/>
</dbReference>
<keyword evidence="3 7" id="KW-0472">Membrane</keyword>
<comment type="subcellular location">
    <subcellularLocation>
        <location evidence="1">Cell membrane</location>
    </subcellularLocation>
</comment>
<dbReference type="Pfam" id="PF00015">
    <property type="entry name" value="MCPsignal"/>
    <property type="match status" value="1"/>
</dbReference>
<dbReference type="CDD" id="cd11386">
    <property type="entry name" value="MCP_signal"/>
    <property type="match status" value="1"/>
</dbReference>
<keyword evidence="11" id="KW-1185">Reference proteome</keyword>
<accession>A0A511VA03</accession>
<evidence type="ECO:0000313" key="11">
    <source>
        <dbReference type="Proteomes" id="UP000321157"/>
    </source>
</evidence>
<feature type="domain" description="Methyl-accepting transducer" evidence="8">
    <location>
        <begin position="274"/>
        <end position="510"/>
    </location>
</feature>